<keyword evidence="8" id="KW-1185">Reference proteome</keyword>
<dbReference type="GO" id="GO:0008158">
    <property type="term" value="F:hedgehog receptor activity"/>
    <property type="evidence" value="ECO:0007669"/>
    <property type="project" value="TreeGrafter"/>
</dbReference>
<evidence type="ECO:0000256" key="2">
    <source>
        <dbReference type="ARBA" id="ARBA00005585"/>
    </source>
</evidence>
<reference evidence="9" key="1">
    <citation type="submission" date="2022-11" db="UniProtKB">
        <authorList>
            <consortium name="WormBaseParasite"/>
        </authorList>
    </citation>
    <scope>IDENTIFICATION</scope>
</reference>
<keyword evidence="5 7" id="KW-0472">Membrane</keyword>
<organism evidence="8 9">
    <name type="scientific">Romanomermis culicivorax</name>
    <name type="common">Nematode worm</name>
    <dbReference type="NCBI Taxonomy" id="13658"/>
    <lineage>
        <taxon>Eukaryota</taxon>
        <taxon>Metazoa</taxon>
        <taxon>Ecdysozoa</taxon>
        <taxon>Nematoda</taxon>
        <taxon>Enoplea</taxon>
        <taxon>Dorylaimia</taxon>
        <taxon>Mermithida</taxon>
        <taxon>Mermithoidea</taxon>
        <taxon>Mermithidae</taxon>
        <taxon>Romanomermis</taxon>
    </lineage>
</organism>
<dbReference type="GO" id="GO:0045879">
    <property type="term" value="P:negative regulation of smoothened signaling pathway"/>
    <property type="evidence" value="ECO:0007669"/>
    <property type="project" value="TreeGrafter"/>
</dbReference>
<feature type="transmembrane region" description="Helical" evidence="7">
    <location>
        <begin position="273"/>
        <end position="293"/>
    </location>
</feature>
<evidence type="ECO:0000313" key="9">
    <source>
        <dbReference type="WBParaSite" id="nRc.2.0.1.t07016-RA"/>
    </source>
</evidence>
<evidence type="ECO:0000256" key="5">
    <source>
        <dbReference type="ARBA" id="ARBA00023136"/>
    </source>
</evidence>
<dbReference type="GO" id="GO:0097108">
    <property type="term" value="F:hedgehog family protein binding"/>
    <property type="evidence" value="ECO:0007669"/>
    <property type="project" value="TreeGrafter"/>
</dbReference>
<dbReference type="PANTHER" id="PTHR46022">
    <property type="entry name" value="PROTEIN PATCHED"/>
    <property type="match status" value="1"/>
</dbReference>
<keyword evidence="4 7" id="KW-1133">Transmembrane helix</keyword>
<dbReference type="OMA" id="ITIFRHR"/>
<dbReference type="PANTHER" id="PTHR46022:SF1">
    <property type="entry name" value="PROTEIN PATCHED"/>
    <property type="match status" value="1"/>
</dbReference>
<evidence type="ECO:0000256" key="4">
    <source>
        <dbReference type="ARBA" id="ARBA00022989"/>
    </source>
</evidence>
<dbReference type="WBParaSite" id="nRc.2.0.1.t07016-RA">
    <property type="protein sequence ID" value="nRc.2.0.1.t07016-RA"/>
    <property type="gene ID" value="nRc.2.0.1.g07016"/>
</dbReference>
<name>A0A915HYU9_ROMCU</name>
<evidence type="ECO:0000256" key="3">
    <source>
        <dbReference type="ARBA" id="ARBA00022692"/>
    </source>
</evidence>
<keyword evidence="6" id="KW-0325">Glycoprotein</keyword>
<keyword evidence="3 7" id="KW-0812">Transmembrane</keyword>
<evidence type="ECO:0000256" key="6">
    <source>
        <dbReference type="ARBA" id="ARBA00023180"/>
    </source>
</evidence>
<dbReference type="Proteomes" id="UP000887565">
    <property type="component" value="Unplaced"/>
</dbReference>
<feature type="transmembrane region" description="Helical" evidence="7">
    <location>
        <begin position="326"/>
        <end position="347"/>
    </location>
</feature>
<evidence type="ECO:0000313" key="8">
    <source>
        <dbReference type="Proteomes" id="UP000887565"/>
    </source>
</evidence>
<dbReference type="GO" id="GO:0005119">
    <property type="term" value="F:smoothened binding"/>
    <property type="evidence" value="ECO:0007669"/>
    <property type="project" value="TreeGrafter"/>
</dbReference>
<accession>A0A915HYU9</accession>
<comment type="similarity">
    <text evidence="2">Belongs to the patched family.</text>
</comment>
<comment type="subcellular location">
    <subcellularLocation>
        <location evidence="1">Membrane</location>
        <topology evidence="1">Multi-pass membrane protein</topology>
    </subcellularLocation>
</comment>
<protein>
    <submittedName>
        <fullName evidence="9">Uncharacterized protein</fullName>
    </submittedName>
</protein>
<feature type="transmembrane region" description="Helical" evidence="7">
    <location>
        <begin position="299"/>
        <end position="319"/>
    </location>
</feature>
<dbReference type="GO" id="GO:0005886">
    <property type="term" value="C:plasma membrane"/>
    <property type="evidence" value="ECO:0007669"/>
    <property type="project" value="TreeGrafter"/>
</dbReference>
<proteinExistence type="inferred from homology"/>
<dbReference type="Gene3D" id="1.20.1640.10">
    <property type="entry name" value="Multidrug efflux transporter AcrB transmembrane domain"/>
    <property type="match status" value="1"/>
</dbReference>
<evidence type="ECO:0000256" key="1">
    <source>
        <dbReference type="ARBA" id="ARBA00004141"/>
    </source>
</evidence>
<dbReference type="AlphaFoldDB" id="A0A915HYU9"/>
<feature type="transmembrane region" description="Helical" evidence="7">
    <location>
        <begin position="367"/>
        <end position="387"/>
    </location>
</feature>
<dbReference type="SUPFAM" id="SSF82866">
    <property type="entry name" value="Multidrug efflux transporter AcrB transmembrane domain"/>
    <property type="match status" value="1"/>
</dbReference>
<evidence type="ECO:0000256" key="7">
    <source>
        <dbReference type="SAM" id="Phobius"/>
    </source>
</evidence>
<feature type="transmembrane region" description="Helical" evidence="7">
    <location>
        <begin position="394"/>
        <end position="423"/>
    </location>
</feature>
<sequence>VIVLIFAAVIGASAYGLFFVPIGLELSELVPLGTAPQAFMVAREKYFSFYPMYTVVKGDDPQFGSFAPKSVQKKMHDFVHDTENVSFVVNMKIRTDWLSVMTDWLKFAQEKFDADSIKGAFNESNEDSLKPSRMGKIARKLMCSFGDKTDCSRIGKIRLVDKDGLVNEDGFYNYLTAWYNLDQMTYYVTQANFQPTPPPFDYEKDEHIPAAKHLIFSQIPFYVDRINDTNRILEMINAVRHVCENYTASGLPVFPLGIPFTFWELYLHLTTSLLTAFAIIIVAVFIAISIILINPWISALIVIVLMLMIVVELGFMGLIHIKLNPISAVTLITAVGIRVKFTVHVALSFLTTVGTRAERVARTLEHMFVPVLHGGLSTLVGLIMLYFSKFEFIVMYYFLVMFFLVILGILSGLILMPIILSWIGPPVEVKSFDNSSYFYPPNMDGRTSNSGKQPQIAVTSYPTMEMGFMATNGNQPIKND</sequence>